<evidence type="ECO:0000313" key="4">
    <source>
        <dbReference type="Proteomes" id="UP001497472"/>
    </source>
</evidence>
<dbReference type="EMBL" id="CAVLEF010000081">
    <property type="protein sequence ID" value="CAK1550260.1"/>
    <property type="molecule type" value="Genomic_DNA"/>
</dbReference>
<evidence type="ECO:0000256" key="1">
    <source>
        <dbReference type="SAM" id="Phobius"/>
    </source>
</evidence>
<reference evidence="3 4" key="1">
    <citation type="submission" date="2023-11" db="EMBL/GenBank/DDBJ databases">
        <authorList>
            <person name="Okamura Y."/>
        </authorList>
    </citation>
    <scope>NUCLEOTIDE SEQUENCE [LARGE SCALE GENOMIC DNA]</scope>
</reference>
<feature type="transmembrane region" description="Helical" evidence="1">
    <location>
        <begin position="387"/>
        <end position="407"/>
    </location>
</feature>
<organism evidence="3 4">
    <name type="scientific">Leptosia nina</name>
    <dbReference type="NCBI Taxonomy" id="320188"/>
    <lineage>
        <taxon>Eukaryota</taxon>
        <taxon>Metazoa</taxon>
        <taxon>Ecdysozoa</taxon>
        <taxon>Arthropoda</taxon>
        <taxon>Hexapoda</taxon>
        <taxon>Insecta</taxon>
        <taxon>Pterygota</taxon>
        <taxon>Neoptera</taxon>
        <taxon>Endopterygota</taxon>
        <taxon>Lepidoptera</taxon>
        <taxon>Glossata</taxon>
        <taxon>Ditrysia</taxon>
        <taxon>Papilionoidea</taxon>
        <taxon>Pieridae</taxon>
        <taxon>Pierinae</taxon>
        <taxon>Leptosia</taxon>
    </lineage>
</organism>
<keyword evidence="1" id="KW-1133">Transmembrane helix</keyword>
<proteinExistence type="predicted"/>
<dbReference type="InterPro" id="IPR002656">
    <property type="entry name" value="Acyl_transf_3_dom"/>
</dbReference>
<feature type="transmembrane region" description="Helical" evidence="1">
    <location>
        <begin position="250"/>
        <end position="274"/>
    </location>
</feature>
<evidence type="ECO:0000259" key="2">
    <source>
        <dbReference type="PROSITE" id="PS50006"/>
    </source>
</evidence>
<keyword evidence="1" id="KW-0812">Transmembrane</keyword>
<name>A0AAV1JNR9_9NEOP</name>
<feature type="transmembrane region" description="Helical" evidence="1">
    <location>
        <begin position="442"/>
        <end position="460"/>
    </location>
</feature>
<sequence length="651" mass="75383">MNLVFSLLTLYVGYSYGIIYRLNDTSYARMPPIYKMDNYEDCLATSTNQYCLIHFTLVSDHPNDLLFMIQEYSMKESTHLNYTELRYGICVEKKCDGYKGNKSLISEEHLETCLNETFSKNYESLKTKITDVACSSSQHGTFLNIKAGDLVVAIVIFGIILLNFVGSLYDVFTASKKHQGQKVLLCFSIRRNWRWLWSTADFGDEMRRFQILYSIRALIIVGIISAHVLLPFLLIGNNPRALEDSYLNPIQAIFLSGPMIIQTYFVMSGFLLAYKMQIHFKKHNVNFAFIPRLIFFRWLRLTPPYAFLLALMATWLRFLKTGPFWEITGGMEVASCRNRWWLNLLYVDNYFYHSQCMPHTWYIAADMQLYIFGAVVCLILRHIKRPTWVLLPLFLLGLIIPTVHTYVQDLDPMLILKPKGCSTFFDDDKTFNEVYKRGHTNMVSFVIGLSTGYILMNMWRTIDASIKKFEKYFFLLWFIIPVGAAFMYLGSVFYRDAPRDPLYIRTLFAAISRPFMGFLAAFFILGMILKIESLKIKEDALREHSTLNTWRRQAKDFLRVVMNWDGWVVPGRLSYCVYLLHLPILRISTTMATNLIPASPLYIIAALAALTAVSYVLAVPLSLLVELPFIRLIKEGCTKAPEQENQTKTRL</sequence>
<evidence type="ECO:0000313" key="3">
    <source>
        <dbReference type="EMBL" id="CAK1550260.1"/>
    </source>
</evidence>
<accession>A0AAV1JNR9</accession>
<dbReference type="AlphaFoldDB" id="A0AAV1JNR9"/>
<gene>
    <name evidence="3" type="ORF">LNINA_LOCUS9495</name>
</gene>
<protein>
    <recommendedName>
        <fullName evidence="2">FHA domain-containing protein</fullName>
    </recommendedName>
</protein>
<feature type="transmembrane region" description="Helical" evidence="1">
    <location>
        <begin position="295"/>
        <end position="316"/>
    </location>
</feature>
<dbReference type="InterPro" id="IPR000253">
    <property type="entry name" value="FHA_dom"/>
</dbReference>
<dbReference type="InterPro" id="IPR052728">
    <property type="entry name" value="O2_lipid_transport_reg"/>
</dbReference>
<dbReference type="Proteomes" id="UP001497472">
    <property type="component" value="Unassembled WGS sequence"/>
</dbReference>
<feature type="transmembrane region" description="Helical" evidence="1">
    <location>
        <begin position="215"/>
        <end position="235"/>
    </location>
</feature>
<feature type="transmembrane region" description="Helical" evidence="1">
    <location>
        <begin position="506"/>
        <end position="529"/>
    </location>
</feature>
<dbReference type="GO" id="GO:0016747">
    <property type="term" value="F:acyltransferase activity, transferring groups other than amino-acyl groups"/>
    <property type="evidence" value="ECO:0007669"/>
    <property type="project" value="InterPro"/>
</dbReference>
<dbReference type="PANTHER" id="PTHR11161">
    <property type="entry name" value="O-ACYLTRANSFERASE"/>
    <property type="match status" value="1"/>
</dbReference>
<keyword evidence="4" id="KW-1185">Reference proteome</keyword>
<feature type="domain" description="FHA" evidence="2">
    <location>
        <begin position="85"/>
        <end position="144"/>
    </location>
</feature>
<dbReference type="PROSITE" id="PS50006">
    <property type="entry name" value="FHA_DOMAIN"/>
    <property type="match status" value="1"/>
</dbReference>
<comment type="caution">
    <text evidence="3">The sequence shown here is derived from an EMBL/GenBank/DDBJ whole genome shotgun (WGS) entry which is preliminary data.</text>
</comment>
<dbReference type="Pfam" id="PF01757">
    <property type="entry name" value="Acyl_transf_3"/>
    <property type="match status" value="1"/>
</dbReference>
<keyword evidence="1" id="KW-0472">Membrane</keyword>
<feature type="transmembrane region" description="Helical" evidence="1">
    <location>
        <begin position="601"/>
        <end position="625"/>
    </location>
</feature>
<feature type="transmembrane region" description="Helical" evidence="1">
    <location>
        <begin position="361"/>
        <end position="380"/>
    </location>
</feature>
<feature type="transmembrane region" description="Helical" evidence="1">
    <location>
        <begin position="150"/>
        <end position="172"/>
    </location>
</feature>
<feature type="transmembrane region" description="Helical" evidence="1">
    <location>
        <begin position="472"/>
        <end position="494"/>
    </location>
</feature>
<feature type="transmembrane region" description="Helical" evidence="1">
    <location>
        <begin position="560"/>
        <end position="581"/>
    </location>
</feature>
<dbReference type="PANTHER" id="PTHR11161:SF22">
    <property type="entry name" value="ACYLTRANSFERASE 3 DOMAIN-CONTAINING PROTEIN-RELATED"/>
    <property type="match status" value="1"/>
</dbReference>